<evidence type="ECO:0008006" key="2">
    <source>
        <dbReference type="Google" id="ProtNLM"/>
    </source>
</evidence>
<feature type="non-terminal residue" evidence="1">
    <location>
        <position position="1"/>
    </location>
</feature>
<proteinExistence type="predicted"/>
<reference evidence="1" key="1">
    <citation type="submission" date="2018-06" db="EMBL/GenBank/DDBJ databases">
        <authorList>
            <person name="Zhirakovskaya E."/>
        </authorList>
    </citation>
    <scope>NUCLEOTIDE SEQUENCE</scope>
</reference>
<sequence length="41" mass="4579">EFDLVEQVLGDDCFVFAKDKNSRYLLANEKIAEAAGMDSPE</sequence>
<accession>A0A3B0YF42</accession>
<gene>
    <name evidence="1" type="ORF">MNBD_GAMMA10-2488</name>
</gene>
<protein>
    <recommendedName>
        <fullName evidence="2">PAS domain-containing protein</fullName>
    </recommendedName>
</protein>
<dbReference type="EMBL" id="UOFJ01000733">
    <property type="protein sequence ID" value="VAW73952.1"/>
    <property type="molecule type" value="Genomic_DNA"/>
</dbReference>
<organism evidence="1">
    <name type="scientific">hydrothermal vent metagenome</name>
    <dbReference type="NCBI Taxonomy" id="652676"/>
    <lineage>
        <taxon>unclassified sequences</taxon>
        <taxon>metagenomes</taxon>
        <taxon>ecological metagenomes</taxon>
    </lineage>
</organism>
<dbReference type="AlphaFoldDB" id="A0A3B0YF42"/>
<name>A0A3B0YF42_9ZZZZ</name>
<evidence type="ECO:0000313" key="1">
    <source>
        <dbReference type="EMBL" id="VAW73952.1"/>
    </source>
</evidence>